<dbReference type="Pfam" id="PF00153">
    <property type="entry name" value="Mito_carr"/>
    <property type="match status" value="1"/>
</dbReference>
<evidence type="ECO:0000256" key="9">
    <source>
        <dbReference type="RuleBase" id="RU000488"/>
    </source>
</evidence>
<organism evidence="11">
    <name type="scientific">Nyctotherus ovalis</name>
    <name type="common">Ciliate protozoan</name>
    <dbReference type="NCBI Taxonomy" id="70075"/>
    <lineage>
        <taxon>Eukaryota</taxon>
        <taxon>Sar</taxon>
        <taxon>Alveolata</taxon>
        <taxon>Ciliophora</taxon>
        <taxon>Intramacronucleata</taxon>
        <taxon>Armophorea</taxon>
        <taxon>Clevelandellida</taxon>
        <taxon>Nyctotheridae</taxon>
        <taxon>Nyctotherus</taxon>
    </lineage>
</organism>
<evidence type="ECO:0000256" key="4">
    <source>
        <dbReference type="ARBA" id="ARBA00022692"/>
    </source>
</evidence>
<proteinExistence type="inferred from homology"/>
<dbReference type="PANTHER" id="PTHR45667">
    <property type="entry name" value="S-ADENOSYLMETHIONINE MITOCHONDRIAL CARRIER PROTEIN"/>
    <property type="match status" value="1"/>
</dbReference>
<dbReference type="EMBL" id="AJ871322">
    <property type="protein sequence ID" value="CAI59797.1"/>
    <property type="molecule type" value="Genomic_DNA"/>
</dbReference>
<accession>J3JS39</accession>
<keyword evidence="7 8" id="KW-0472">Membrane</keyword>
<evidence type="ECO:0000256" key="7">
    <source>
        <dbReference type="ARBA" id="ARBA00023136"/>
    </source>
</evidence>
<keyword evidence="3 9" id="KW-0813">Transport</keyword>
<comment type="similarity">
    <text evidence="2 9">Belongs to the mitochondrial carrier (TC 2.A.29) family.</text>
</comment>
<keyword evidence="6 10" id="KW-1133">Transmembrane helix</keyword>
<reference evidence="11" key="1">
    <citation type="submission" date="2004-12" db="EMBL/GenBank/DDBJ databases">
        <authorList>
            <person name="van Hoek A.H."/>
        </authorList>
    </citation>
    <scope>NUCLEOTIDE SEQUENCE</scope>
</reference>
<feature type="transmembrane region" description="Helical" evidence="10">
    <location>
        <begin position="103"/>
        <end position="122"/>
    </location>
</feature>
<evidence type="ECO:0000256" key="8">
    <source>
        <dbReference type="PROSITE-ProRule" id="PRU00282"/>
    </source>
</evidence>
<evidence type="ECO:0000313" key="11">
    <source>
        <dbReference type="EMBL" id="CAI59797.1"/>
    </source>
</evidence>
<keyword evidence="5" id="KW-0677">Repeat</keyword>
<evidence type="ECO:0000256" key="1">
    <source>
        <dbReference type="ARBA" id="ARBA00004141"/>
    </source>
</evidence>
<dbReference type="SUPFAM" id="SSF103506">
    <property type="entry name" value="Mitochondrial carrier"/>
    <property type="match status" value="1"/>
</dbReference>
<name>J3JS39_NYCOV</name>
<protein>
    <submittedName>
        <fullName evidence="11">Putative carrier protein PET8</fullName>
    </submittedName>
</protein>
<evidence type="ECO:0000256" key="3">
    <source>
        <dbReference type="ARBA" id="ARBA00022448"/>
    </source>
</evidence>
<keyword evidence="4 8" id="KW-0812">Transmembrane</keyword>
<dbReference type="AlphaFoldDB" id="J3JS39"/>
<evidence type="ECO:0000256" key="2">
    <source>
        <dbReference type="ARBA" id="ARBA00006375"/>
    </source>
</evidence>
<dbReference type="InterPro" id="IPR023395">
    <property type="entry name" value="MCP_dom_sf"/>
</dbReference>
<dbReference type="PROSITE" id="PS50920">
    <property type="entry name" value="SOLCAR"/>
    <property type="match status" value="1"/>
</dbReference>
<evidence type="ECO:0000256" key="5">
    <source>
        <dbReference type="ARBA" id="ARBA00022737"/>
    </source>
</evidence>
<dbReference type="InterPro" id="IPR018108">
    <property type="entry name" value="MCP_transmembrane"/>
</dbReference>
<feature type="transmembrane region" description="Helical" evidence="10">
    <location>
        <begin position="41"/>
        <end position="62"/>
    </location>
</feature>
<evidence type="ECO:0000256" key="10">
    <source>
        <dbReference type="SAM" id="Phobius"/>
    </source>
</evidence>
<reference evidence="11" key="2">
    <citation type="journal article" date="2005" name="Nature">
        <title>An anaerobic mitochondrion that produces hydrogen.</title>
        <authorList>
            <person name="Boxma B."/>
            <person name="de Graaf R.M."/>
            <person name="van der Staay G.W.M."/>
            <person name="van Alen T.A."/>
            <person name="Ricard G."/>
            <person name="Gabaldon T."/>
            <person name="van Hoek A.H.A.M."/>
            <person name="Moon-van der Staay S.Y."/>
            <person name="Koopman W.J.H."/>
            <person name="van Hellemond J.J."/>
            <person name="Tielens A.G.M."/>
            <person name="Friedrich T."/>
            <person name="Veenhuis M."/>
            <person name="Huynen M.A."/>
            <person name="Hackstein J.H.P."/>
        </authorList>
    </citation>
    <scope>NUCLEOTIDE SEQUENCE</scope>
</reference>
<feature type="repeat" description="Solcar" evidence="8">
    <location>
        <begin position="133"/>
        <end position="222"/>
    </location>
</feature>
<comment type="subcellular location">
    <subcellularLocation>
        <location evidence="1">Membrane</location>
        <topology evidence="1">Multi-pass membrane protein</topology>
    </subcellularLocation>
</comment>
<evidence type="ECO:0000256" key="6">
    <source>
        <dbReference type="ARBA" id="ARBA00022989"/>
    </source>
</evidence>
<dbReference type="Gene3D" id="1.50.40.10">
    <property type="entry name" value="Mitochondrial carrier domain"/>
    <property type="match status" value="1"/>
</dbReference>
<feature type="non-terminal residue" evidence="11">
    <location>
        <position position="260"/>
    </location>
</feature>
<sequence length="260" mass="29232">MRVCKLVFKSKELISCIGFFAVGRACFKNSEKTKERIKNRYVLAGILGMISNTAVEIVFYPIDTKNMVAKANSKASSSATQKISSSNKGVIEYLKRLFQGSHYVSLGYAPYFFVFFCTYSGLMDILKNHEKKSSLVLCLAVTAFAEIVSIPILYPFEFIKTRKQVAPASKADEIGLFKIIRNNAKQRLNILKNLYVGFGQFFITCLGYEVTKFYLYRFLTHIYHQSKNTVPSSPQSDKSASLSYKMILLCSALSATIGSH</sequence>
<dbReference type="GO" id="GO:0016020">
    <property type="term" value="C:membrane"/>
    <property type="evidence" value="ECO:0007669"/>
    <property type="project" value="UniProtKB-SubCell"/>
</dbReference>
<feature type="transmembrane region" description="Helical" evidence="10">
    <location>
        <begin position="134"/>
        <end position="154"/>
    </location>
</feature>